<proteinExistence type="predicted"/>
<evidence type="ECO:0000313" key="3">
    <source>
        <dbReference type="EnsemblMetazoa" id="AAEL018152-PB"/>
    </source>
</evidence>
<evidence type="ECO:0000256" key="1">
    <source>
        <dbReference type="SAM" id="MobiDB-lite"/>
    </source>
</evidence>
<dbReference type="PANTHER" id="PTHR19964:SF92">
    <property type="entry name" value="PATJ HOMOLOG"/>
    <property type="match status" value="1"/>
</dbReference>
<dbReference type="InterPro" id="IPR051342">
    <property type="entry name" value="PDZ_scaffold"/>
</dbReference>
<feature type="domain" description="PDZ" evidence="2">
    <location>
        <begin position="244"/>
        <end position="296"/>
    </location>
</feature>
<accession>A0A6I8TTI7</accession>
<keyword evidence="4" id="KW-1185">Reference proteome</keyword>
<dbReference type="Proteomes" id="UP000008820">
    <property type="component" value="Chromosome 2"/>
</dbReference>
<dbReference type="Pfam" id="PF00595">
    <property type="entry name" value="PDZ"/>
    <property type="match status" value="3"/>
</dbReference>
<reference evidence="3" key="2">
    <citation type="submission" date="2020-05" db="UniProtKB">
        <authorList>
            <consortium name="EnsemblMetazoa"/>
        </authorList>
    </citation>
    <scope>IDENTIFICATION</scope>
    <source>
        <strain evidence="3">LVP_AGWG</strain>
    </source>
</reference>
<name>A0A6I8TTI7_AEDAE</name>
<evidence type="ECO:0000259" key="2">
    <source>
        <dbReference type="PROSITE" id="PS50106"/>
    </source>
</evidence>
<dbReference type="EnsemblMetazoa" id="AAEL018152-RB">
    <property type="protein sequence ID" value="AAEL018152-PB"/>
    <property type="gene ID" value="AAEL018152"/>
</dbReference>
<feature type="compositionally biased region" description="Acidic residues" evidence="1">
    <location>
        <begin position="333"/>
        <end position="346"/>
    </location>
</feature>
<dbReference type="SMART" id="SM00228">
    <property type="entry name" value="PDZ"/>
    <property type="match status" value="4"/>
</dbReference>
<organism evidence="3 4">
    <name type="scientific">Aedes aegypti</name>
    <name type="common">Yellowfever mosquito</name>
    <name type="synonym">Culex aegypti</name>
    <dbReference type="NCBI Taxonomy" id="7159"/>
    <lineage>
        <taxon>Eukaryota</taxon>
        <taxon>Metazoa</taxon>
        <taxon>Ecdysozoa</taxon>
        <taxon>Arthropoda</taxon>
        <taxon>Hexapoda</taxon>
        <taxon>Insecta</taxon>
        <taxon>Pterygota</taxon>
        <taxon>Neoptera</taxon>
        <taxon>Endopterygota</taxon>
        <taxon>Diptera</taxon>
        <taxon>Nematocera</taxon>
        <taxon>Culicoidea</taxon>
        <taxon>Culicidae</taxon>
        <taxon>Culicinae</taxon>
        <taxon>Aedini</taxon>
        <taxon>Aedes</taxon>
        <taxon>Stegomyia</taxon>
    </lineage>
</organism>
<feature type="domain" description="PDZ" evidence="2">
    <location>
        <begin position="404"/>
        <end position="473"/>
    </location>
</feature>
<sequence length="716" mass="79639">MIRFTSYSSDDSLFHRDLSLFKGYLSHKRFVKYVTSNEYENILVLNNIAFKPYLLRYLYTKLRQNLYNGRYMLHDISADIKPKSKFSVTTSIRKEYFNDINVCLKDLEKLGNHTINDTTKDDPSLYECYEDEMDSITFPKRTETTLIISNPADMLSSNESTVFLDAIGDDYESRDIHDSDDDTMKSLTKTSISRTSLDSISVPHIEVLVENAIDSATKDPSTMTVMALENQDVLCDDDWGKERDVVVIRDEEKSFGISIVGGTVNVSDDSIVSGIFIKNIIPNSPADKCGLLKIADEEDNLESIPKLEDEIISKDTSKLSVKNETPTHRESDSGPEEDSSDDEDARDLEGKTYTKAGIEIDRASAGNIKRTKEEISLDTDEEDSFGYTARKIKKKYSALGNVLHHSIDRSCGSSLGISLAGHRDRTKMACFIAGINPKGAAAAAPFEIGDEILEVNGLVLHGRSHLNVPTIIKGLEGTSLKFIVLRRKNAMEELAVKPVTQFPVCIDEEDEIFSTYKNVRIVSIKKAASGLGIMIIEGKHAEVGQGIFISDIQEGSMADKGAIIIDILPNSIADKDKRLRVFDQILEINGSKVIPDLSENQVQKAVKQLQARVRLVVFRPNSAETETIEVELFKKPGKLLGVGFRANHPHGIIVTDMLPGGLAESDGRIQKGDIITNFNTEKISNMSYDDCSLLFKTAQGKITLSIVRPKPNKRLL</sequence>
<dbReference type="Gene3D" id="2.30.42.10">
    <property type="match status" value="5"/>
</dbReference>
<dbReference type="CDD" id="cd23066">
    <property type="entry name" value="PDZ5_INAD-like"/>
    <property type="match status" value="1"/>
</dbReference>
<evidence type="ECO:0000313" key="4">
    <source>
        <dbReference type="Proteomes" id="UP000008820"/>
    </source>
</evidence>
<dbReference type="OrthoDB" id="7763902at2759"/>
<feature type="domain" description="PDZ" evidence="2">
    <location>
        <begin position="521"/>
        <end position="621"/>
    </location>
</feature>
<dbReference type="AlphaFoldDB" id="A0A6I8TTI7"/>
<reference evidence="3 4" key="1">
    <citation type="submission" date="2017-06" db="EMBL/GenBank/DDBJ databases">
        <title>Aedes aegypti genome working group (AGWG) sequencing and assembly.</title>
        <authorList>
            <consortium name="Aedes aegypti Genome Working Group (AGWG)"/>
            <person name="Matthews B.J."/>
        </authorList>
    </citation>
    <scope>NUCLEOTIDE SEQUENCE [LARGE SCALE GENOMIC DNA]</scope>
    <source>
        <strain evidence="3 4">LVP_AGWG</strain>
    </source>
</reference>
<feature type="region of interest" description="Disordered" evidence="1">
    <location>
        <begin position="315"/>
        <end position="352"/>
    </location>
</feature>
<gene>
    <name evidence="3" type="primary">5569990</name>
</gene>
<feature type="domain" description="PDZ" evidence="2">
    <location>
        <begin position="629"/>
        <end position="710"/>
    </location>
</feature>
<dbReference type="PROSITE" id="PS50106">
    <property type="entry name" value="PDZ"/>
    <property type="match status" value="4"/>
</dbReference>
<dbReference type="SUPFAM" id="SSF50156">
    <property type="entry name" value="PDZ domain-like"/>
    <property type="match status" value="4"/>
</dbReference>
<dbReference type="PANTHER" id="PTHR19964">
    <property type="entry name" value="MULTIPLE PDZ DOMAIN PROTEIN"/>
    <property type="match status" value="1"/>
</dbReference>
<dbReference type="InterPro" id="IPR001478">
    <property type="entry name" value="PDZ"/>
</dbReference>
<protein>
    <recommendedName>
        <fullName evidence="2">PDZ domain-containing protein</fullName>
    </recommendedName>
</protein>
<dbReference type="InterPro" id="IPR036034">
    <property type="entry name" value="PDZ_sf"/>
</dbReference>